<comment type="caution">
    <text evidence="1">The sequence shown here is derived from an EMBL/GenBank/DDBJ whole genome shotgun (WGS) entry which is preliminary data.</text>
</comment>
<evidence type="ECO:0000313" key="2">
    <source>
        <dbReference type="Proteomes" id="UP001185899"/>
    </source>
</evidence>
<keyword evidence="2" id="KW-1185">Reference proteome</keyword>
<reference evidence="1 2" key="1">
    <citation type="submission" date="2023-10" db="EMBL/GenBank/DDBJ databases">
        <title>Development of a sustainable strategy for remediation of hydrocarbon-contaminated territories based on the waste exchange concept.</title>
        <authorList>
            <person name="Krivoruchko A."/>
        </authorList>
    </citation>
    <scope>NUCLEOTIDE SEQUENCE [LARGE SCALE GENOMIC DNA]</scope>
    <source>
        <strain evidence="1 2">IEGM 1322</strain>
    </source>
</reference>
<accession>A0ABU4B0B0</accession>
<proteinExistence type="predicted"/>
<gene>
    <name evidence="1" type="ORF">R3P95_15340</name>
</gene>
<evidence type="ECO:0000313" key="1">
    <source>
        <dbReference type="EMBL" id="MDV6231925.1"/>
    </source>
</evidence>
<sequence>MSTTEAHSRTTLDDLRRSNEVVITKKLAAEVLGIDVRTLTGGIQRGQIPSVNVGRRVLIPRLPFLTLFGADQPVSAAS</sequence>
<dbReference type="RefSeq" id="WP_128646686.1">
    <property type="nucleotide sequence ID" value="NZ_JAWLKE010000005.1"/>
</dbReference>
<dbReference type="EMBL" id="JAWLKE010000005">
    <property type="protein sequence ID" value="MDV6231925.1"/>
    <property type="molecule type" value="Genomic_DNA"/>
</dbReference>
<organism evidence="1 2">
    <name type="scientific">Rhodococcus cercidiphylli</name>
    <dbReference type="NCBI Taxonomy" id="489916"/>
    <lineage>
        <taxon>Bacteria</taxon>
        <taxon>Bacillati</taxon>
        <taxon>Actinomycetota</taxon>
        <taxon>Actinomycetes</taxon>
        <taxon>Mycobacteriales</taxon>
        <taxon>Nocardiaceae</taxon>
        <taxon>Rhodococcus</taxon>
    </lineage>
</organism>
<name>A0ABU4B0B0_9NOCA</name>
<protein>
    <submittedName>
        <fullName evidence="1">Helix-turn-helix domain-containing protein</fullName>
    </submittedName>
</protein>
<dbReference type="Proteomes" id="UP001185899">
    <property type="component" value="Unassembled WGS sequence"/>
</dbReference>